<evidence type="ECO:0000256" key="2">
    <source>
        <dbReference type="ARBA" id="ARBA00009034"/>
    </source>
</evidence>
<feature type="chain" id="PRO_5009307848" evidence="6">
    <location>
        <begin position="21"/>
        <end position="69"/>
    </location>
</feature>
<dbReference type="WBParaSite" id="Csp11.Scaffold629.g10082.t1">
    <property type="protein sequence ID" value="Csp11.Scaffold629.g10082.t1"/>
    <property type="gene ID" value="Csp11.Scaffold629.g10082"/>
</dbReference>
<evidence type="ECO:0000313" key="8">
    <source>
        <dbReference type="WBParaSite" id="Csp11.Scaffold629.g10082.t1"/>
    </source>
</evidence>
<dbReference type="GO" id="GO:0005576">
    <property type="term" value="C:extracellular region"/>
    <property type="evidence" value="ECO:0007669"/>
    <property type="project" value="UniProtKB-SubCell"/>
</dbReference>
<keyword evidence="4 6" id="KW-0732">Signal</keyword>
<name>A0A1I7TN48_9PELO</name>
<reference evidence="8" key="1">
    <citation type="submission" date="2016-11" db="UniProtKB">
        <authorList>
            <consortium name="WormBaseParasite"/>
        </authorList>
    </citation>
    <scope>IDENTIFICATION</scope>
</reference>
<protein>
    <submittedName>
        <fullName evidence="8">INSulin related</fullName>
    </submittedName>
</protein>
<organism evidence="7 8">
    <name type="scientific">Caenorhabditis tropicalis</name>
    <dbReference type="NCBI Taxonomy" id="1561998"/>
    <lineage>
        <taxon>Eukaryota</taxon>
        <taxon>Metazoa</taxon>
        <taxon>Ecdysozoa</taxon>
        <taxon>Nematoda</taxon>
        <taxon>Chromadorea</taxon>
        <taxon>Rhabditida</taxon>
        <taxon>Rhabditina</taxon>
        <taxon>Rhabditomorpha</taxon>
        <taxon>Rhabditoidea</taxon>
        <taxon>Rhabditidae</taxon>
        <taxon>Peloderinae</taxon>
        <taxon>Caenorhabditis</taxon>
    </lineage>
</organism>
<evidence type="ECO:0000256" key="5">
    <source>
        <dbReference type="ARBA" id="ARBA00023157"/>
    </source>
</evidence>
<keyword evidence="7" id="KW-1185">Reference proteome</keyword>
<dbReference type="InterPro" id="IPR036438">
    <property type="entry name" value="Insulin-like_sf"/>
</dbReference>
<comment type="subcellular location">
    <subcellularLocation>
        <location evidence="1">Secreted</location>
    </subcellularLocation>
</comment>
<comment type="similarity">
    <text evidence="2">Belongs to the insulin family.</text>
</comment>
<evidence type="ECO:0000256" key="3">
    <source>
        <dbReference type="ARBA" id="ARBA00022525"/>
    </source>
</evidence>
<feature type="signal peptide" evidence="6">
    <location>
        <begin position="1"/>
        <end position="20"/>
    </location>
</feature>
<sequence>MNFVAIMLVVLFVFASECDASRKHCGRMVYNKIFDICSSGCTIEDATLPTKLCMFAHTDSEIKDMCCPE</sequence>
<dbReference type="AlphaFoldDB" id="A0A1I7TN48"/>
<dbReference type="GO" id="GO:0005179">
    <property type="term" value="F:hormone activity"/>
    <property type="evidence" value="ECO:0007669"/>
    <property type="project" value="InterPro"/>
</dbReference>
<dbReference type="SUPFAM" id="SSF56994">
    <property type="entry name" value="Insulin-like"/>
    <property type="match status" value="1"/>
</dbReference>
<keyword evidence="5" id="KW-1015">Disulfide bond</keyword>
<evidence type="ECO:0000256" key="6">
    <source>
        <dbReference type="SAM" id="SignalP"/>
    </source>
</evidence>
<dbReference type="InterPro" id="IPR003235">
    <property type="entry name" value="Nem_insulin-like_b-type"/>
</dbReference>
<accession>A0A1I7TN48</accession>
<dbReference type="Gene3D" id="1.10.100.10">
    <property type="entry name" value="Insulin-like"/>
    <property type="match status" value="1"/>
</dbReference>
<dbReference type="Pfam" id="PF03488">
    <property type="entry name" value="Ins_beta"/>
    <property type="match status" value="1"/>
</dbReference>
<dbReference type="Proteomes" id="UP000095282">
    <property type="component" value="Unplaced"/>
</dbReference>
<evidence type="ECO:0000313" key="7">
    <source>
        <dbReference type="Proteomes" id="UP000095282"/>
    </source>
</evidence>
<evidence type="ECO:0000256" key="4">
    <source>
        <dbReference type="ARBA" id="ARBA00022729"/>
    </source>
</evidence>
<keyword evidence="3" id="KW-0964">Secreted</keyword>
<evidence type="ECO:0000256" key="1">
    <source>
        <dbReference type="ARBA" id="ARBA00004613"/>
    </source>
</evidence>
<proteinExistence type="inferred from homology"/>